<dbReference type="Pfam" id="PF05042">
    <property type="entry name" value="Caleosin"/>
    <property type="match status" value="1"/>
</dbReference>
<evidence type="ECO:0000256" key="1">
    <source>
        <dbReference type="ARBA" id="ARBA00006765"/>
    </source>
</evidence>
<name>B8XX15_CYCRE</name>
<dbReference type="EMBL" id="FJ455154">
    <property type="protein sequence ID" value="ACJ70083.1"/>
    <property type="molecule type" value="mRNA"/>
</dbReference>
<reference evidence="3" key="1">
    <citation type="submission" date="2008-11" db="EMBL/GenBank/DDBJ databases">
        <authorList>
            <person name="Jiang P.-L."/>
            <person name="Tzen J.T.C."/>
        </authorList>
    </citation>
    <scope>NUCLEOTIDE SEQUENCE</scope>
</reference>
<proteinExistence type="evidence at transcript level"/>
<feature type="transmembrane region" description="Helical" evidence="2">
    <location>
        <begin position="88"/>
        <end position="111"/>
    </location>
</feature>
<dbReference type="PANTHER" id="PTHR31495:SF20">
    <property type="entry name" value="CALEOSIN-RELATED FAMILY PROTEIN"/>
    <property type="match status" value="1"/>
</dbReference>
<protein>
    <submittedName>
        <fullName evidence="3">Caleosin</fullName>
    </submittedName>
</protein>
<dbReference type="GO" id="GO:0005509">
    <property type="term" value="F:calcium ion binding"/>
    <property type="evidence" value="ECO:0007669"/>
    <property type="project" value="TreeGrafter"/>
</dbReference>
<dbReference type="PANTHER" id="PTHR31495">
    <property type="entry name" value="PEROXYGENASE 3-RELATED"/>
    <property type="match status" value="1"/>
</dbReference>
<organism evidence="3">
    <name type="scientific">Cycas revoluta</name>
    <name type="common">Sago palm</name>
    <dbReference type="NCBI Taxonomy" id="3396"/>
    <lineage>
        <taxon>Eukaryota</taxon>
        <taxon>Viridiplantae</taxon>
        <taxon>Streptophyta</taxon>
        <taxon>Embryophyta</taxon>
        <taxon>Tracheophyta</taxon>
        <taxon>Spermatophyta</taxon>
        <taxon>Cycadidae</taxon>
        <taxon>Cycadales</taxon>
        <taxon>Cycadaceae</taxon>
        <taxon>Cycas</taxon>
    </lineage>
</organism>
<dbReference type="InterPro" id="IPR007736">
    <property type="entry name" value="Caleosin-related"/>
</dbReference>
<reference evidence="3" key="2">
    <citation type="journal article" date="2009" name="Plant Physiol. Biochem.">
        <title>Stable oil bodies sheltered by a unique caleosin in cycad megagametophytes.</title>
        <authorList>
            <person name="Jiang P.L."/>
            <person name="Chen J.C."/>
            <person name="Chiu S.T."/>
            <person name="Tzen J.T."/>
        </authorList>
    </citation>
    <scope>NUCLEOTIDE SEQUENCE</scope>
</reference>
<dbReference type="GO" id="GO:0004497">
    <property type="term" value="F:monooxygenase activity"/>
    <property type="evidence" value="ECO:0007669"/>
    <property type="project" value="TreeGrafter"/>
</dbReference>
<accession>B8XX15</accession>
<sequence>MASVESLQTTALRAPVTLERRVNPNLDDEIPKPFLPRALVAVDTEHLDGSPGHQHNNMSVLQQHVAFFDRNHDGIVYPWETYEGFRAIGFNIVISLMSALFINIALSYLTLPGWIPSLLFPIHINRIHRAKHGSDSEVYDTEGRFVPSKFEEIFTKYARVRPDRLTFSEILLALTEANRNANDPFGWLTSKAKWGLLYLLAKDDQGFLPKEAVRGVYDGSLFELLEKQRSSRKQK</sequence>
<evidence type="ECO:0000256" key="2">
    <source>
        <dbReference type="SAM" id="Phobius"/>
    </source>
</evidence>
<comment type="similarity">
    <text evidence="1">Belongs to the caleosin family.</text>
</comment>
<dbReference type="AlphaFoldDB" id="B8XX15"/>
<keyword evidence="2" id="KW-0472">Membrane</keyword>
<evidence type="ECO:0000313" key="3">
    <source>
        <dbReference type="EMBL" id="ACJ70083.1"/>
    </source>
</evidence>
<keyword evidence="2" id="KW-0812">Transmembrane</keyword>
<keyword evidence="2" id="KW-1133">Transmembrane helix</keyword>